<dbReference type="PANTHER" id="PTHR31503">
    <property type="entry name" value="VACUOLAR CALCIUM ION TRANSPORTER"/>
    <property type="match status" value="1"/>
</dbReference>
<organism evidence="4 5">
    <name type="scientific">Ilex paraguariensis</name>
    <name type="common">yerba mate</name>
    <dbReference type="NCBI Taxonomy" id="185542"/>
    <lineage>
        <taxon>Eukaryota</taxon>
        <taxon>Viridiplantae</taxon>
        <taxon>Streptophyta</taxon>
        <taxon>Embryophyta</taxon>
        <taxon>Tracheophyta</taxon>
        <taxon>Spermatophyta</taxon>
        <taxon>Magnoliopsida</taxon>
        <taxon>eudicotyledons</taxon>
        <taxon>Gunneridae</taxon>
        <taxon>Pentapetalae</taxon>
        <taxon>asterids</taxon>
        <taxon>campanulids</taxon>
        <taxon>Aquifoliales</taxon>
        <taxon>Aquifoliaceae</taxon>
        <taxon>Ilex</taxon>
    </lineage>
</organism>
<feature type="transmembrane region" description="Helical" evidence="3">
    <location>
        <begin position="6"/>
        <end position="23"/>
    </location>
</feature>
<gene>
    <name evidence="4" type="ORF">ILEXP_LOCUS46423</name>
</gene>
<evidence type="ECO:0000256" key="2">
    <source>
        <dbReference type="ARBA" id="ARBA00023065"/>
    </source>
</evidence>
<comment type="caution">
    <text evidence="4">The sequence shown here is derived from an EMBL/GenBank/DDBJ whole genome shotgun (WGS) entry which is preliminary data.</text>
</comment>
<accession>A0ABC8U482</accession>
<feature type="transmembrane region" description="Helical" evidence="3">
    <location>
        <begin position="54"/>
        <end position="76"/>
    </location>
</feature>
<dbReference type="AlphaFoldDB" id="A0ABC8U482"/>
<reference evidence="4 5" key="1">
    <citation type="submission" date="2024-02" db="EMBL/GenBank/DDBJ databases">
        <authorList>
            <person name="Vignale AGUSTIN F."/>
            <person name="Sosa J E."/>
            <person name="Modenutti C."/>
        </authorList>
    </citation>
    <scope>NUCLEOTIDE SEQUENCE [LARGE SCALE GENOMIC DNA]</scope>
</reference>
<evidence type="ECO:0000256" key="3">
    <source>
        <dbReference type="SAM" id="Phobius"/>
    </source>
</evidence>
<evidence type="ECO:0000313" key="4">
    <source>
        <dbReference type="EMBL" id="CAK9176567.1"/>
    </source>
</evidence>
<feature type="transmembrane region" description="Helical" evidence="3">
    <location>
        <begin position="30"/>
        <end position="48"/>
    </location>
</feature>
<keyword evidence="3" id="KW-0812">Transmembrane</keyword>
<dbReference type="InterPro" id="IPR004713">
    <property type="entry name" value="CaH_exchang"/>
</dbReference>
<dbReference type="EMBL" id="CAUOFW020006847">
    <property type="protein sequence ID" value="CAK9176567.1"/>
    <property type="molecule type" value="Genomic_DNA"/>
</dbReference>
<keyword evidence="3" id="KW-1133">Transmembrane helix</keyword>
<keyword evidence="3" id="KW-0472">Membrane</keyword>
<dbReference type="Proteomes" id="UP001642360">
    <property type="component" value="Unassembled WGS sequence"/>
</dbReference>
<keyword evidence="1" id="KW-0813">Transport</keyword>
<proteinExistence type="predicted"/>
<sequence length="80" mass="9004">MIYAAVTMSQLLCLPVFLGVVYIQDLTWDFSAEVLIIVIVCLAVGFFASFRTSIPLWTCLVAYALYPFSPLLVYVLDYVI</sequence>
<keyword evidence="2" id="KW-0406">Ion transport</keyword>
<protein>
    <submittedName>
        <fullName evidence="4">Uncharacterized protein</fullName>
    </submittedName>
</protein>
<name>A0ABC8U482_9AQUA</name>
<dbReference type="PANTHER" id="PTHR31503:SF36">
    <property type="entry name" value="SODIUM_CALCIUM EXCHANGER MEMBRANE REGION DOMAIN-CONTAINING PROTEIN"/>
    <property type="match status" value="1"/>
</dbReference>
<dbReference type="GO" id="GO:0070588">
    <property type="term" value="P:calcium ion transmembrane transport"/>
    <property type="evidence" value="ECO:0007669"/>
    <property type="project" value="UniProtKB-ARBA"/>
</dbReference>
<keyword evidence="5" id="KW-1185">Reference proteome</keyword>
<keyword evidence="1" id="KW-0050">Antiport</keyword>
<dbReference type="GO" id="GO:0015297">
    <property type="term" value="F:antiporter activity"/>
    <property type="evidence" value="ECO:0007669"/>
    <property type="project" value="UniProtKB-KW"/>
</dbReference>
<evidence type="ECO:0000256" key="1">
    <source>
        <dbReference type="ARBA" id="ARBA00022449"/>
    </source>
</evidence>
<evidence type="ECO:0000313" key="5">
    <source>
        <dbReference type="Proteomes" id="UP001642360"/>
    </source>
</evidence>